<proteinExistence type="predicted"/>
<name>A0A9D4GA63_DREPO</name>
<organism evidence="2 3">
    <name type="scientific">Dreissena polymorpha</name>
    <name type="common">Zebra mussel</name>
    <name type="synonym">Mytilus polymorpha</name>
    <dbReference type="NCBI Taxonomy" id="45954"/>
    <lineage>
        <taxon>Eukaryota</taxon>
        <taxon>Metazoa</taxon>
        <taxon>Spiralia</taxon>
        <taxon>Lophotrochozoa</taxon>
        <taxon>Mollusca</taxon>
        <taxon>Bivalvia</taxon>
        <taxon>Autobranchia</taxon>
        <taxon>Heteroconchia</taxon>
        <taxon>Euheterodonta</taxon>
        <taxon>Imparidentia</taxon>
        <taxon>Neoheterodontei</taxon>
        <taxon>Myida</taxon>
        <taxon>Dreissenoidea</taxon>
        <taxon>Dreissenidae</taxon>
        <taxon>Dreissena</taxon>
    </lineage>
</organism>
<evidence type="ECO:0000256" key="1">
    <source>
        <dbReference type="SAM" id="MobiDB-lite"/>
    </source>
</evidence>
<evidence type="ECO:0000313" key="2">
    <source>
        <dbReference type="EMBL" id="KAH3811661.1"/>
    </source>
</evidence>
<feature type="region of interest" description="Disordered" evidence="1">
    <location>
        <begin position="48"/>
        <end position="68"/>
    </location>
</feature>
<evidence type="ECO:0000313" key="3">
    <source>
        <dbReference type="Proteomes" id="UP000828390"/>
    </source>
</evidence>
<comment type="caution">
    <text evidence="2">The sequence shown here is derived from an EMBL/GenBank/DDBJ whole genome shotgun (WGS) entry which is preliminary data.</text>
</comment>
<protein>
    <submittedName>
        <fullName evidence="2">Uncharacterized protein</fullName>
    </submittedName>
</protein>
<gene>
    <name evidence="2" type="ORF">DPMN_140073</name>
</gene>
<reference evidence="2" key="2">
    <citation type="submission" date="2020-11" db="EMBL/GenBank/DDBJ databases">
        <authorList>
            <person name="McCartney M.A."/>
            <person name="Auch B."/>
            <person name="Kono T."/>
            <person name="Mallez S."/>
            <person name="Becker A."/>
            <person name="Gohl D.M."/>
            <person name="Silverstein K.A.T."/>
            <person name="Koren S."/>
            <person name="Bechman K.B."/>
            <person name="Herman A."/>
            <person name="Abrahante J.E."/>
            <person name="Garbe J."/>
        </authorList>
    </citation>
    <scope>NUCLEOTIDE SEQUENCE</scope>
    <source>
        <strain evidence="2">Duluth1</strain>
        <tissue evidence="2">Whole animal</tissue>
    </source>
</reference>
<dbReference type="AlphaFoldDB" id="A0A9D4GA63"/>
<dbReference type="EMBL" id="JAIWYP010000006">
    <property type="protein sequence ID" value="KAH3811661.1"/>
    <property type="molecule type" value="Genomic_DNA"/>
</dbReference>
<reference evidence="2" key="1">
    <citation type="journal article" date="2019" name="bioRxiv">
        <title>The Genome of the Zebra Mussel, Dreissena polymorpha: A Resource for Invasive Species Research.</title>
        <authorList>
            <person name="McCartney M.A."/>
            <person name="Auch B."/>
            <person name="Kono T."/>
            <person name="Mallez S."/>
            <person name="Zhang Y."/>
            <person name="Obille A."/>
            <person name="Becker A."/>
            <person name="Abrahante J.E."/>
            <person name="Garbe J."/>
            <person name="Badalamenti J.P."/>
            <person name="Herman A."/>
            <person name="Mangelson H."/>
            <person name="Liachko I."/>
            <person name="Sullivan S."/>
            <person name="Sone E.D."/>
            <person name="Koren S."/>
            <person name="Silverstein K.A.T."/>
            <person name="Beckman K.B."/>
            <person name="Gohl D.M."/>
        </authorList>
    </citation>
    <scope>NUCLEOTIDE SEQUENCE</scope>
    <source>
        <strain evidence="2">Duluth1</strain>
        <tissue evidence="2">Whole animal</tissue>
    </source>
</reference>
<dbReference type="Proteomes" id="UP000828390">
    <property type="component" value="Unassembled WGS sequence"/>
</dbReference>
<keyword evidence="3" id="KW-1185">Reference proteome</keyword>
<accession>A0A9D4GA63</accession>
<sequence>MANDKQSVNRRTRFARSRNTLEEHALHVLAMYQKSTFCTWSFAPENTQNGRNKPLFDKNKHGLPYTNETKSIKSTQINLNEKQEHRLGGADRSSIFFLKVKGLSFSITKEGGVE</sequence>